<evidence type="ECO:0000313" key="3">
    <source>
        <dbReference type="Proteomes" id="UP001219525"/>
    </source>
</evidence>
<protein>
    <submittedName>
        <fullName evidence="2">Uncharacterized protein</fullName>
    </submittedName>
</protein>
<keyword evidence="3" id="KW-1185">Reference proteome</keyword>
<evidence type="ECO:0000256" key="1">
    <source>
        <dbReference type="SAM" id="MobiDB-lite"/>
    </source>
</evidence>
<dbReference type="AlphaFoldDB" id="A0AAD6VGR2"/>
<dbReference type="Proteomes" id="UP001219525">
    <property type="component" value="Unassembled WGS sequence"/>
</dbReference>
<accession>A0AAD6VGR2</accession>
<sequence>MTNLRPEQECQWRRGTDKPLGGPGSVEEHVKDPMPNIGAPDKRAWAPDKRAWACRNHASPKRMPMPDHARLRGGMPVWHAEFLTLQPFWNPADATQFFFTKNPSAAARKLPMHLQLLPMAIDDTEDCGIRRAWCRPKPKHSEDGGRGQEGVWAAMDDEIQPEDEIEHRGEGSLSLLLVSWYRYSSQLKRLQWFYPGVVATEVTIQALPRRSWASELKDDEKKYTQGQGSGTPLASGIKSAVSLMPVIAQASNFDPLVFLRVFAPRMGGFVDYNKFDLRADTDTDWIPMNETGSAATENLYLPFFDFTADPFAPATTKAGYRLDEDETSEVVYIANPAYISPTMNVTAGRITSDIESTINTVTALTYLPDTAAAVSKRDIWSNGTFVALPFTSQTAFVGKFENLGSKICEESWNLTATVVTADGTTTFFSAIDNLSVTVPPNTSSTITFHNSVDPGFTAVMTFEAATPFLVSQGSSARIGSNDLTQEAQILFCVND</sequence>
<organism evidence="2 3">
    <name type="scientific">Mycena pura</name>
    <dbReference type="NCBI Taxonomy" id="153505"/>
    <lineage>
        <taxon>Eukaryota</taxon>
        <taxon>Fungi</taxon>
        <taxon>Dikarya</taxon>
        <taxon>Basidiomycota</taxon>
        <taxon>Agaricomycotina</taxon>
        <taxon>Agaricomycetes</taxon>
        <taxon>Agaricomycetidae</taxon>
        <taxon>Agaricales</taxon>
        <taxon>Marasmiineae</taxon>
        <taxon>Mycenaceae</taxon>
        <taxon>Mycena</taxon>
    </lineage>
</organism>
<dbReference type="EMBL" id="JARJCW010000031">
    <property type="protein sequence ID" value="KAJ7209181.1"/>
    <property type="molecule type" value="Genomic_DNA"/>
</dbReference>
<name>A0AAD6VGR2_9AGAR</name>
<evidence type="ECO:0000313" key="2">
    <source>
        <dbReference type="EMBL" id="KAJ7209181.1"/>
    </source>
</evidence>
<feature type="compositionally biased region" description="Basic and acidic residues" evidence="1">
    <location>
        <begin position="1"/>
        <end position="17"/>
    </location>
</feature>
<comment type="caution">
    <text evidence="2">The sequence shown here is derived from an EMBL/GenBank/DDBJ whole genome shotgun (WGS) entry which is preliminary data.</text>
</comment>
<reference evidence="2" key="1">
    <citation type="submission" date="2023-03" db="EMBL/GenBank/DDBJ databases">
        <title>Massive genome expansion in bonnet fungi (Mycena s.s.) driven by repeated elements and novel gene families across ecological guilds.</title>
        <authorList>
            <consortium name="Lawrence Berkeley National Laboratory"/>
            <person name="Harder C.B."/>
            <person name="Miyauchi S."/>
            <person name="Viragh M."/>
            <person name="Kuo A."/>
            <person name="Thoen E."/>
            <person name="Andreopoulos B."/>
            <person name="Lu D."/>
            <person name="Skrede I."/>
            <person name="Drula E."/>
            <person name="Henrissat B."/>
            <person name="Morin E."/>
            <person name="Kohler A."/>
            <person name="Barry K."/>
            <person name="LaButti K."/>
            <person name="Morin E."/>
            <person name="Salamov A."/>
            <person name="Lipzen A."/>
            <person name="Mereny Z."/>
            <person name="Hegedus B."/>
            <person name="Baldrian P."/>
            <person name="Stursova M."/>
            <person name="Weitz H."/>
            <person name="Taylor A."/>
            <person name="Grigoriev I.V."/>
            <person name="Nagy L.G."/>
            <person name="Martin F."/>
            <person name="Kauserud H."/>
        </authorList>
    </citation>
    <scope>NUCLEOTIDE SEQUENCE</scope>
    <source>
        <strain evidence="2">9144</strain>
    </source>
</reference>
<feature type="region of interest" description="Disordered" evidence="1">
    <location>
        <begin position="1"/>
        <end position="40"/>
    </location>
</feature>
<proteinExistence type="predicted"/>
<gene>
    <name evidence="2" type="ORF">GGX14DRAFT_395293</name>
</gene>